<dbReference type="Pfam" id="PF02037">
    <property type="entry name" value="SAP"/>
    <property type="match status" value="1"/>
</dbReference>
<keyword evidence="4" id="KW-1185">Reference proteome</keyword>
<dbReference type="OrthoDB" id="3049189at2759"/>
<dbReference type="EMBL" id="MU154647">
    <property type="protein sequence ID" value="KAF9490188.1"/>
    <property type="molecule type" value="Genomic_DNA"/>
</dbReference>
<dbReference type="AlphaFoldDB" id="A0A9P5ZLB7"/>
<dbReference type="Proteomes" id="UP000807025">
    <property type="component" value="Unassembled WGS sequence"/>
</dbReference>
<reference evidence="3" key="1">
    <citation type="submission" date="2020-11" db="EMBL/GenBank/DDBJ databases">
        <authorList>
            <consortium name="DOE Joint Genome Institute"/>
            <person name="Ahrendt S."/>
            <person name="Riley R."/>
            <person name="Andreopoulos W."/>
            <person name="Labutti K."/>
            <person name="Pangilinan J."/>
            <person name="Ruiz-Duenas F.J."/>
            <person name="Barrasa J.M."/>
            <person name="Sanchez-Garcia M."/>
            <person name="Camarero S."/>
            <person name="Miyauchi S."/>
            <person name="Serrano A."/>
            <person name="Linde D."/>
            <person name="Babiker R."/>
            <person name="Drula E."/>
            <person name="Ayuso-Fernandez I."/>
            <person name="Pacheco R."/>
            <person name="Padilla G."/>
            <person name="Ferreira P."/>
            <person name="Barriuso J."/>
            <person name="Kellner H."/>
            <person name="Castanera R."/>
            <person name="Alfaro M."/>
            <person name="Ramirez L."/>
            <person name="Pisabarro A.G."/>
            <person name="Kuo A."/>
            <person name="Tritt A."/>
            <person name="Lipzen A."/>
            <person name="He G."/>
            <person name="Yan M."/>
            <person name="Ng V."/>
            <person name="Cullen D."/>
            <person name="Martin F."/>
            <person name="Rosso M.-N."/>
            <person name="Henrissat B."/>
            <person name="Hibbett D."/>
            <person name="Martinez A.T."/>
            <person name="Grigoriev I.V."/>
        </authorList>
    </citation>
    <scope>NUCLEOTIDE SEQUENCE</scope>
    <source>
        <strain evidence="3">ATCC 90797</strain>
    </source>
</reference>
<comment type="caution">
    <text evidence="3">The sequence shown here is derived from an EMBL/GenBank/DDBJ whole genome shotgun (WGS) entry which is preliminary data.</text>
</comment>
<name>A0A9P5ZLB7_PLEER</name>
<evidence type="ECO:0000259" key="2">
    <source>
        <dbReference type="Pfam" id="PF02037"/>
    </source>
</evidence>
<sequence length="349" mass="37306">MDFVSGTSRLAPVTSDDAGPDISSHHNELDFSLEQDGSQRGGSRTVPQSHALQVRLWTLGPPLLSDPALRAPRCHVATITDVVFSLYSRPFPAASDGLGLGAVGVADALLARSLPFLFLLLSLTLLPTLSVLALDVVRPCTSIKMDADGSEMDVDAPEGPIPTGQAVPMVSKPSDSMLPFPGKPTPDGEFTMVYLDINQRNAVLQKWCAGFGLPKSGNKAQMVTRLRAFSGDSSRWDSLRVGATKAHRNPSGITKAHSKPKQSTLHRNRLFEEAGSSSRLLSVLPTDDTFDNRTMEEKNGILAWAARFKAKNPYHPPDHPLRQVTRVGHGASAPAAPSSGGGAIVHSRV</sequence>
<evidence type="ECO:0000256" key="1">
    <source>
        <dbReference type="SAM" id="MobiDB-lite"/>
    </source>
</evidence>
<evidence type="ECO:0000313" key="4">
    <source>
        <dbReference type="Proteomes" id="UP000807025"/>
    </source>
</evidence>
<proteinExistence type="predicted"/>
<accession>A0A9P5ZLB7</accession>
<feature type="region of interest" description="Disordered" evidence="1">
    <location>
        <begin position="330"/>
        <end position="349"/>
    </location>
</feature>
<gene>
    <name evidence="3" type="ORF">BDN71DRAFT_1434846</name>
</gene>
<feature type="domain" description="SAP" evidence="2">
    <location>
        <begin position="200"/>
        <end position="229"/>
    </location>
</feature>
<organism evidence="3 4">
    <name type="scientific">Pleurotus eryngii</name>
    <name type="common">Boletus of the steppes</name>
    <dbReference type="NCBI Taxonomy" id="5323"/>
    <lineage>
        <taxon>Eukaryota</taxon>
        <taxon>Fungi</taxon>
        <taxon>Dikarya</taxon>
        <taxon>Basidiomycota</taxon>
        <taxon>Agaricomycotina</taxon>
        <taxon>Agaricomycetes</taxon>
        <taxon>Agaricomycetidae</taxon>
        <taxon>Agaricales</taxon>
        <taxon>Pleurotineae</taxon>
        <taxon>Pleurotaceae</taxon>
        <taxon>Pleurotus</taxon>
    </lineage>
</organism>
<protein>
    <recommendedName>
        <fullName evidence="2">SAP domain-containing protein</fullName>
    </recommendedName>
</protein>
<feature type="region of interest" description="Disordered" evidence="1">
    <location>
        <begin position="1"/>
        <end position="26"/>
    </location>
</feature>
<evidence type="ECO:0000313" key="3">
    <source>
        <dbReference type="EMBL" id="KAF9490188.1"/>
    </source>
</evidence>
<feature type="region of interest" description="Disordered" evidence="1">
    <location>
        <begin position="244"/>
        <end position="263"/>
    </location>
</feature>
<dbReference type="InterPro" id="IPR003034">
    <property type="entry name" value="SAP_dom"/>
</dbReference>